<dbReference type="InterPro" id="IPR011048">
    <property type="entry name" value="Haem_d1_sf"/>
</dbReference>
<proteinExistence type="predicted"/>
<dbReference type="EMBL" id="WHOA01000098">
    <property type="protein sequence ID" value="NOU72653.1"/>
    <property type="molecule type" value="Genomic_DNA"/>
</dbReference>
<evidence type="ECO:0000313" key="1">
    <source>
        <dbReference type="EMBL" id="NOU72653.1"/>
    </source>
</evidence>
<name>A0ABX1XXX4_9BACL</name>
<dbReference type="Gene3D" id="2.130.10.10">
    <property type="entry name" value="YVTN repeat-like/Quinoprotein amine dehydrogenase"/>
    <property type="match status" value="3"/>
</dbReference>
<comment type="caution">
    <text evidence="1">The sequence shown here is derived from an EMBL/GenBank/DDBJ whole genome shotgun (WGS) entry which is preliminary data.</text>
</comment>
<dbReference type="Proteomes" id="UP000616779">
    <property type="component" value="Unassembled WGS sequence"/>
</dbReference>
<evidence type="ECO:0008006" key="3">
    <source>
        <dbReference type="Google" id="ProtNLM"/>
    </source>
</evidence>
<dbReference type="SUPFAM" id="SSF51004">
    <property type="entry name" value="C-terminal (heme d1) domain of cytochrome cd1-nitrite reductase"/>
    <property type="match status" value="1"/>
</dbReference>
<evidence type="ECO:0000313" key="2">
    <source>
        <dbReference type="Proteomes" id="UP000616779"/>
    </source>
</evidence>
<protein>
    <recommendedName>
        <fullName evidence="3">YncE family protein</fullName>
    </recommendedName>
</protein>
<dbReference type="PANTHER" id="PTHR47197:SF3">
    <property type="entry name" value="DIHYDRO-HEME D1 DEHYDROGENASE"/>
    <property type="match status" value="1"/>
</dbReference>
<keyword evidence="2" id="KW-1185">Reference proteome</keyword>
<dbReference type="NCBIfam" id="TIGR02276">
    <property type="entry name" value="beta_rpt_yvtn"/>
    <property type="match status" value="1"/>
</dbReference>
<gene>
    <name evidence="1" type="ORF">GC098_14655</name>
</gene>
<dbReference type="InterPro" id="IPR015943">
    <property type="entry name" value="WD40/YVTN_repeat-like_dom_sf"/>
</dbReference>
<dbReference type="InterPro" id="IPR051200">
    <property type="entry name" value="Host-pathogen_enzymatic-act"/>
</dbReference>
<organism evidence="1 2">
    <name type="scientific">Paenibacillus phytorum</name>
    <dbReference type="NCBI Taxonomy" id="2654977"/>
    <lineage>
        <taxon>Bacteria</taxon>
        <taxon>Bacillati</taxon>
        <taxon>Bacillota</taxon>
        <taxon>Bacilli</taxon>
        <taxon>Bacillales</taxon>
        <taxon>Paenibacillaceae</taxon>
        <taxon>Paenibacillus</taxon>
    </lineage>
</organism>
<reference evidence="1 2" key="1">
    <citation type="submission" date="2019-10" db="EMBL/GenBank/DDBJ databases">
        <title>Description of Paenibacillus terrestris sp. nov.</title>
        <authorList>
            <person name="Carlier A."/>
            <person name="Qi S."/>
        </authorList>
    </citation>
    <scope>NUCLEOTIDE SEQUENCE [LARGE SCALE GENOMIC DNA]</scope>
    <source>
        <strain evidence="1 2">LMG 31458</strain>
    </source>
</reference>
<dbReference type="PANTHER" id="PTHR47197">
    <property type="entry name" value="PROTEIN NIRF"/>
    <property type="match status" value="1"/>
</dbReference>
<sequence length="368" mass="41165">MKYRPTGRGDRMKRKSWHVLKPRVNTQIPRIIATIPVKSPVSNIVVNPVTNRVYFLHGDNDLSVLDGNTNKIIATLKTGQLPFQMAVNTRTNRIYLVNFFDGTVSVINGRTNRIITTVKVGERCDEIALNSRTNLIYIATISLSSKKADVAVLNGSTNKIQQRIPFIGRPSEISIDERTNRIYVTNTSKDTVSVIDGSTNNILTSVKVGRNPVITPALNTRTNRLYIANNLSRFCSVLELRTNRIHNIQLGRFQSEITLNPVTNRIYVSSAQISTKGRMFVIDGRLDRVIRTLTIPSSTNMLINTRTNHLFISEFRETGAAPLNVYNGSTLNRIAILRLTKRSGATVLNPRTSRIYSGGETNITVIQD</sequence>
<accession>A0ABX1XXX4</accession>
<dbReference type="InterPro" id="IPR011964">
    <property type="entry name" value="YVTN_b-propeller_repeat"/>
</dbReference>